<comment type="caution">
    <text evidence="2">The sequence shown here is derived from an EMBL/GenBank/DDBJ whole genome shotgun (WGS) entry which is preliminary data.</text>
</comment>
<feature type="region of interest" description="Disordered" evidence="1">
    <location>
        <begin position="231"/>
        <end position="259"/>
    </location>
</feature>
<reference evidence="2 3" key="1">
    <citation type="submission" date="2021-04" db="EMBL/GenBank/DDBJ databases">
        <authorList>
            <person name="Pira H."/>
            <person name="Risdian C."/>
            <person name="Wink J."/>
        </authorList>
    </citation>
    <scope>NUCLEOTIDE SEQUENCE [LARGE SCALE GENOMIC DNA]</scope>
    <source>
        <strain evidence="2 3">WH131</strain>
    </source>
</reference>
<proteinExistence type="predicted"/>
<protein>
    <recommendedName>
        <fullName evidence="4">Fungal lipase-like domain-containing protein</fullName>
    </recommendedName>
</protein>
<dbReference type="EMBL" id="JAGSPB010000002">
    <property type="protein sequence ID" value="MBV7266644.1"/>
    <property type="molecule type" value="Genomic_DNA"/>
</dbReference>
<dbReference type="Proteomes" id="UP000699975">
    <property type="component" value="Unassembled WGS sequence"/>
</dbReference>
<name>A0ABS6SNN7_9SPHN</name>
<keyword evidence="3" id="KW-1185">Reference proteome</keyword>
<evidence type="ECO:0000313" key="2">
    <source>
        <dbReference type="EMBL" id="MBV7266644.1"/>
    </source>
</evidence>
<evidence type="ECO:0000256" key="1">
    <source>
        <dbReference type="SAM" id="MobiDB-lite"/>
    </source>
</evidence>
<evidence type="ECO:0008006" key="4">
    <source>
        <dbReference type="Google" id="ProtNLM"/>
    </source>
</evidence>
<organism evidence="2 3">
    <name type="scientific">Erythrobacter ani</name>
    <dbReference type="NCBI Taxonomy" id="2827235"/>
    <lineage>
        <taxon>Bacteria</taxon>
        <taxon>Pseudomonadati</taxon>
        <taxon>Pseudomonadota</taxon>
        <taxon>Alphaproteobacteria</taxon>
        <taxon>Sphingomonadales</taxon>
        <taxon>Erythrobacteraceae</taxon>
        <taxon>Erythrobacter/Porphyrobacter group</taxon>
        <taxon>Erythrobacter</taxon>
    </lineage>
</organism>
<accession>A0ABS6SNN7</accession>
<sequence>MEAYPFAIAATNAYVGDDDLYSDLGPGLRRLERLDIAEEDTGKGFGYQIFEQLGQPDNKGERTPVARILAFRGTDFDGFTDIFYGTLRDDQIEIALKYFELERERWGDEPGWIVTGHSLGGALATEVSIKYPEVKAYIFNTSPFYNGDAMTNDVRRTVINERGEFLRRVSKFSLVPAADEYVINCAPEADRFTKHKVRPLADCITWIAAYESDDAGAVVASNGVAKPAVECGEPDKPHPGTGYRPIAPCVHQSRTESDD</sequence>
<gene>
    <name evidence="2" type="ORF">KCG45_10680</name>
</gene>
<evidence type="ECO:0000313" key="3">
    <source>
        <dbReference type="Proteomes" id="UP000699975"/>
    </source>
</evidence>
<dbReference type="RefSeq" id="WP_218317211.1">
    <property type="nucleotide sequence ID" value="NZ_JAGSPB010000002.1"/>
</dbReference>